<proteinExistence type="predicted"/>
<protein>
    <submittedName>
        <fullName evidence="1">Uncharacterized protein</fullName>
    </submittedName>
</protein>
<sequence>MQRDMVSVTLGLCFTYSLLRYTEHFIWRSGNTMLMLDKCLRCSIWPKIRCAIFTMAPSLALTVSSVKWPLVQAPAFCYPPIYRVGTGFDFTFKSRRSMILPY</sequence>
<name>A0A8D8PUZ7_9HEMI</name>
<accession>A0A8D8PUZ7</accession>
<dbReference type="EMBL" id="HBUF01031819">
    <property type="protein sequence ID" value="CAG6615055.1"/>
    <property type="molecule type" value="Transcribed_RNA"/>
</dbReference>
<reference evidence="1" key="1">
    <citation type="submission" date="2021-05" db="EMBL/GenBank/DDBJ databases">
        <authorList>
            <person name="Alioto T."/>
            <person name="Alioto T."/>
            <person name="Gomez Garrido J."/>
        </authorList>
    </citation>
    <scope>NUCLEOTIDE SEQUENCE</scope>
</reference>
<dbReference type="AlphaFoldDB" id="A0A8D8PUZ7"/>
<evidence type="ECO:0000313" key="1">
    <source>
        <dbReference type="EMBL" id="CAG6615055.1"/>
    </source>
</evidence>
<organism evidence="1">
    <name type="scientific">Cacopsylla melanoneura</name>
    <dbReference type="NCBI Taxonomy" id="428564"/>
    <lineage>
        <taxon>Eukaryota</taxon>
        <taxon>Metazoa</taxon>
        <taxon>Ecdysozoa</taxon>
        <taxon>Arthropoda</taxon>
        <taxon>Hexapoda</taxon>
        <taxon>Insecta</taxon>
        <taxon>Pterygota</taxon>
        <taxon>Neoptera</taxon>
        <taxon>Paraneoptera</taxon>
        <taxon>Hemiptera</taxon>
        <taxon>Sternorrhyncha</taxon>
        <taxon>Psylloidea</taxon>
        <taxon>Psyllidae</taxon>
        <taxon>Psyllinae</taxon>
        <taxon>Cacopsylla</taxon>
    </lineage>
</organism>